<dbReference type="InterPro" id="IPR027417">
    <property type="entry name" value="P-loop_NTPase"/>
</dbReference>
<feature type="domain" description="Rad50/SbcC-type AAA" evidence="5">
    <location>
        <begin position="5"/>
        <end position="260"/>
    </location>
</feature>
<gene>
    <name evidence="6" type="ORF">GCM10007216_03810</name>
</gene>
<proteinExistence type="inferred from homology"/>
<dbReference type="NCBIfam" id="TIGR03185">
    <property type="entry name" value="DNA_S_dndD"/>
    <property type="match status" value="1"/>
</dbReference>
<feature type="coiled-coil region" evidence="4">
    <location>
        <begin position="303"/>
        <end position="330"/>
    </location>
</feature>
<evidence type="ECO:0000259" key="5">
    <source>
        <dbReference type="Pfam" id="PF13476"/>
    </source>
</evidence>
<protein>
    <recommendedName>
        <fullName evidence="3">Nuclease SbcCD subunit C</fullName>
    </recommendedName>
</protein>
<dbReference type="PANTHER" id="PTHR32114:SF2">
    <property type="entry name" value="ABC TRANSPORTER ABCH.3"/>
    <property type="match status" value="1"/>
</dbReference>
<feature type="coiled-coil region" evidence="4">
    <location>
        <begin position="406"/>
        <end position="456"/>
    </location>
</feature>
<keyword evidence="7" id="KW-1185">Reference proteome</keyword>
<evidence type="ECO:0000256" key="1">
    <source>
        <dbReference type="ARBA" id="ARBA00006930"/>
    </source>
</evidence>
<dbReference type="InterPro" id="IPR017599">
    <property type="entry name" value="DNA_S_DndD"/>
</dbReference>
<sequence>MRFKKLIFENYKTYYGKQEVDLTITEEDKKEGRNIILLGGLNGAGKTTILKAIRYALFGKRGITKTEQERLLANTINNTYFEEGGRNCSVTLILSMDNGEEWRLKVNWRFDYHKNNTGEDREIYVKRPGVPKERKLNVTDIASYNHFIDRIIPYNAAPFFIFDGEEIKDLIMKQDSNEMKKAIHKITGLDSYKILVNNLSSLESKLYKRLSSATNKETLDKHKEELDTLETEVAKYEKYISKSRKEIQKIDDEIKKTTEERNQKISNNSKSRETLVRKQSQISTKLELKKTELNDYYRDNILNIILGEELKHLKQEINDEKKAKNKKIMRENALEPYNRFINNLLGKKIDPPLTEVQLNQIKEIGEKVWLDEEEGTSTNESLELHDLSSKEETILKNIPSGDKNYLFRLKGEVSNLQQQYEEIETEISSAPESVDIEEETKKIATLQEKRGVLNSNVRKAFKKLTPLKEKVTNTRNKLTRLSSTDVSSEELTKKLDYTARTKSFAEEFLTRATKLKAQMIRDEFESMLKKLFRKTNEFGEVTFDINNYSIRLYNERGQEISISDRSAGEMQMISSALIWALIKASDLDLPMVIDTPLGRLDSIHRNRLIENYYKELSDQVIILSTDTEITREYVDMMKNHSAKQYLLDYNETHKYTLIRDGYFDIVEVN</sequence>
<dbReference type="Pfam" id="PF13476">
    <property type="entry name" value="AAA_23"/>
    <property type="match status" value="1"/>
</dbReference>
<dbReference type="Gene3D" id="3.40.50.300">
    <property type="entry name" value="P-loop containing nucleotide triphosphate hydrolases"/>
    <property type="match status" value="2"/>
</dbReference>
<organism evidence="6 7">
    <name type="scientific">Thalassobacillus devorans</name>
    <dbReference type="NCBI Taxonomy" id="279813"/>
    <lineage>
        <taxon>Bacteria</taxon>
        <taxon>Bacillati</taxon>
        <taxon>Bacillota</taxon>
        <taxon>Bacilli</taxon>
        <taxon>Bacillales</taxon>
        <taxon>Bacillaceae</taxon>
        <taxon>Thalassobacillus</taxon>
    </lineage>
</organism>
<dbReference type="EMBL" id="BMCJ01000001">
    <property type="protein sequence ID" value="GGC76487.1"/>
    <property type="molecule type" value="Genomic_DNA"/>
</dbReference>
<dbReference type="SUPFAM" id="SSF52540">
    <property type="entry name" value="P-loop containing nucleoside triphosphate hydrolases"/>
    <property type="match status" value="1"/>
</dbReference>
<comment type="similarity">
    <text evidence="1">Belongs to the SMC family. SbcC subfamily.</text>
</comment>
<evidence type="ECO:0000256" key="2">
    <source>
        <dbReference type="ARBA" id="ARBA00011322"/>
    </source>
</evidence>
<feature type="coiled-coil region" evidence="4">
    <location>
        <begin position="212"/>
        <end position="267"/>
    </location>
</feature>
<reference evidence="7" key="1">
    <citation type="journal article" date="2019" name="Int. J. Syst. Evol. Microbiol.">
        <title>The Global Catalogue of Microorganisms (GCM) 10K type strain sequencing project: providing services to taxonomists for standard genome sequencing and annotation.</title>
        <authorList>
            <consortium name="The Broad Institute Genomics Platform"/>
            <consortium name="The Broad Institute Genome Sequencing Center for Infectious Disease"/>
            <person name="Wu L."/>
            <person name="Ma J."/>
        </authorList>
    </citation>
    <scope>NUCLEOTIDE SEQUENCE [LARGE SCALE GENOMIC DNA]</scope>
    <source>
        <strain evidence="7">CCM 7282</strain>
    </source>
</reference>
<name>A0ABQ1NGM8_9BACI</name>
<comment type="caution">
    <text evidence="6">The sequence shown here is derived from an EMBL/GenBank/DDBJ whole genome shotgun (WGS) entry which is preliminary data.</text>
</comment>
<evidence type="ECO:0000256" key="4">
    <source>
        <dbReference type="SAM" id="Coils"/>
    </source>
</evidence>
<evidence type="ECO:0000313" key="6">
    <source>
        <dbReference type="EMBL" id="GGC76487.1"/>
    </source>
</evidence>
<accession>A0ABQ1NGM8</accession>
<evidence type="ECO:0000313" key="7">
    <source>
        <dbReference type="Proteomes" id="UP000619534"/>
    </source>
</evidence>
<keyword evidence="4" id="KW-0175">Coiled coil</keyword>
<dbReference type="PANTHER" id="PTHR32114">
    <property type="entry name" value="ABC TRANSPORTER ABCH.3"/>
    <property type="match status" value="1"/>
</dbReference>
<evidence type="ECO:0000256" key="3">
    <source>
        <dbReference type="ARBA" id="ARBA00013368"/>
    </source>
</evidence>
<dbReference type="RefSeq" id="WP_062444812.1">
    <property type="nucleotide sequence ID" value="NZ_BMCJ01000001.1"/>
</dbReference>
<dbReference type="Proteomes" id="UP000619534">
    <property type="component" value="Unassembled WGS sequence"/>
</dbReference>
<comment type="subunit">
    <text evidence="2">Heterodimer of SbcC and SbcD.</text>
</comment>
<dbReference type="InterPro" id="IPR038729">
    <property type="entry name" value="Rad50/SbcC_AAA"/>
</dbReference>